<dbReference type="AlphaFoldDB" id="A0A975C0C7"/>
<dbReference type="KEGG" id="bgoe:IFJ75_11880"/>
<reference evidence="1" key="1">
    <citation type="submission" date="2020-09" db="EMBL/GenBank/DDBJ databases">
        <title>Brevundimonas sp. LVF2 isolated from a puddle in Goettingen, Germany.</title>
        <authorList>
            <person name="Friedrich I."/>
            <person name="Klassen A."/>
            <person name="Hannes N."/>
            <person name="Schneider D."/>
            <person name="Hertel R."/>
            <person name="Daniel R."/>
        </authorList>
    </citation>
    <scope>NUCLEOTIDE SEQUENCE</scope>
    <source>
        <strain evidence="1">LVF2</strain>
    </source>
</reference>
<dbReference type="Proteomes" id="UP000663918">
    <property type="component" value="Chromosome"/>
</dbReference>
<evidence type="ECO:0000313" key="1">
    <source>
        <dbReference type="EMBL" id="QTC89989.1"/>
    </source>
</evidence>
<dbReference type="InterPro" id="IPR052918">
    <property type="entry name" value="Motility_Chemotaxis_Reg"/>
</dbReference>
<proteinExistence type="predicted"/>
<sequence length="940" mass="95364">MTSVNNGYLLGLFGGSYDASSATALTTAITKKAQPTAPWSTGAKASDPSALVRSALAGRNIINENAAQLDVKGASADYKKLFAMYSGLETLSALANRASTSGLTSTETALLQKRFASGLAELSKYMTTADLDGVRIVQGTAATTSKTTAAVPRDSAVSITGPIHEGSLDTPVAAFEGDTKFNITIKVPVGLSSTTTSVPIDLSTMGSTPRTMDNVLSYINKKLEDGGFQTRIGRQQIKEDPKTVQVNGKAVTLPAGPDKWALAIRGTSTETVGFTAAETSDAVYVVQQAGNAAVTTTTTVNGVSTTKTTSASTLTNQILKFQVDGGDAPEPTSGNVGETQWVEGRLSQETLPEGVQTVRASAVGPDGSLWIVADVTAGPDTQPIKGVQDVALMKYDSAGRLVATRALGAASTASGYALAIDANGNVAVAGSVTGALNTSTTDAGKTGDVAGVADSFVTVFNKDGEEVWTQRRGARAADEATSVSFGADGVVYVAGRSQSAMTGAASVGGWDGYVQAFKAAEPYPTAGIVSKSIGVTQFGTGGDDSVAATTVDGNNLYTAGIEDGHAVVRQFTLGADGVPTLAATRDLGLISGDIAGIAVADGKVILTGTSRDSGLAVGTATNANSGGKDVFVAALSTNLTPSASDRLSWYGTAGEDTAADVKVHDGKVWITGITGKSESATATDPTKGYLARLDPLTGMVEYEQSWTGVGDQAKPATLAIASNGASVLDRLGLPQGEIDQSDSKYLTAATSLRVGDRFYISPPDGGRAVPVTIEAKDTLATLARKISVASGGKLKVTVASEGGTVTGKDGETTTTTGGFQRLSITAKDGVKGAVITSGETGRDALAGLGLSAGYIGLATVDKSISTYGMGLPSNLTLNDAASIKTSGEKLQAALKAVRDAYRALAPVDPATTAASGAVPAYLTNQISNYQAALSRLTGGS</sequence>
<name>A0A975C0C7_9CAUL</name>
<accession>A0A975C0C7</accession>
<protein>
    <submittedName>
        <fullName evidence="1">Transcriptional regulator</fullName>
    </submittedName>
</protein>
<keyword evidence="2" id="KW-1185">Reference proteome</keyword>
<dbReference type="SUPFAM" id="SSF63829">
    <property type="entry name" value="Calcium-dependent phosphotriesterase"/>
    <property type="match status" value="1"/>
</dbReference>
<dbReference type="EMBL" id="CP062222">
    <property type="protein sequence ID" value="QTC89989.1"/>
    <property type="molecule type" value="Genomic_DNA"/>
</dbReference>
<dbReference type="PANTHER" id="PTHR35580:SF1">
    <property type="entry name" value="PHYTASE-LIKE DOMAIN-CONTAINING PROTEIN"/>
    <property type="match status" value="1"/>
</dbReference>
<gene>
    <name evidence="1" type="ORF">IFJ75_11880</name>
</gene>
<dbReference type="RefSeq" id="WP_207868404.1">
    <property type="nucleotide sequence ID" value="NZ_CP062222.1"/>
</dbReference>
<dbReference type="PANTHER" id="PTHR35580">
    <property type="entry name" value="CELL SURFACE GLYCOPROTEIN (S-LAYER PROTEIN)-LIKE PROTEIN"/>
    <property type="match status" value="1"/>
</dbReference>
<organism evidence="1 2">
    <name type="scientific">Brevundimonas goettingensis</name>
    <dbReference type="NCBI Taxonomy" id="2774190"/>
    <lineage>
        <taxon>Bacteria</taxon>
        <taxon>Pseudomonadati</taxon>
        <taxon>Pseudomonadota</taxon>
        <taxon>Alphaproteobacteria</taxon>
        <taxon>Caulobacterales</taxon>
        <taxon>Caulobacteraceae</taxon>
        <taxon>Brevundimonas</taxon>
    </lineage>
</organism>
<evidence type="ECO:0000313" key="2">
    <source>
        <dbReference type="Proteomes" id="UP000663918"/>
    </source>
</evidence>